<evidence type="ECO:0000313" key="1">
    <source>
        <dbReference type="EMBL" id="PRQ25258.1"/>
    </source>
</evidence>
<name>A0A2P6PTK2_ROSCH</name>
<proteinExistence type="predicted"/>
<dbReference type="AlphaFoldDB" id="A0A2P6PTK2"/>
<protein>
    <submittedName>
        <fullName evidence="1">Uncharacterized protein</fullName>
    </submittedName>
</protein>
<dbReference type="Proteomes" id="UP000238479">
    <property type="component" value="Chromosome 6"/>
</dbReference>
<gene>
    <name evidence="1" type="ORF">RchiOBHm_Chr6g0281621</name>
</gene>
<reference evidence="1 2" key="1">
    <citation type="journal article" date="2018" name="Nat. Genet.">
        <title>The Rosa genome provides new insights in the design of modern roses.</title>
        <authorList>
            <person name="Bendahmane M."/>
        </authorList>
    </citation>
    <scope>NUCLEOTIDE SEQUENCE [LARGE SCALE GENOMIC DNA]</scope>
    <source>
        <strain evidence="2">cv. Old Blush</strain>
    </source>
</reference>
<evidence type="ECO:0000313" key="2">
    <source>
        <dbReference type="Proteomes" id="UP000238479"/>
    </source>
</evidence>
<dbReference type="Gramene" id="PRQ25258">
    <property type="protein sequence ID" value="PRQ25258"/>
    <property type="gene ID" value="RchiOBHm_Chr6g0281621"/>
</dbReference>
<accession>A0A2P6PTK2</accession>
<keyword evidence="2" id="KW-1185">Reference proteome</keyword>
<comment type="caution">
    <text evidence="1">The sequence shown here is derived from an EMBL/GenBank/DDBJ whole genome shotgun (WGS) entry which is preliminary data.</text>
</comment>
<sequence length="85" mass="9960">MNEIRVFHPHLWIMHATYIYKRDFSLKYCWSPTLVLVNKSLSLSLQKPDLRPPPRPLATPCISNDLPDISFSLFHAICTLLHTWI</sequence>
<organism evidence="1 2">
    <name type="scientific">Rosa chinensis</name>
    <name type="common">China rose</name>
    <dbReference type="NCBI Taxonomy" id="74649"/>
    <lineage>
        <taxon>Eukaryota</taxon>
        <taxon>Viridiplantae</taxon>
        <taxon>Streptophyta</taxon>
        <taxon>Embryophyta</taxon>
        <taxon>Tracheophyta</taxon>
        <taxon>Spermatophyta</taxon>
        <taxon>Magnoliopsida</taxon>
        <taxon>eudicotyledons</taxon>
        <taxon>Gunneridae</taxon>
        <taxon>Pentapetalae</taxon>
        <taxon>rosids</taxon>
        <taxon>fabids</taxon>
        <taxon>Rosales</taxon>
        <taxon>Rosaceae</taxon>
        <taxon>Rosoideae</taxon>
        <taxon>Rosoideae incertae sedis</taxon>
        <taxon>Rosa</taxon>
    </lineage>
</organism>
<dbReference type="EMBL" id="PDCK01000044">
    <property type="protein sequence ID" value="PRQ25258.1"/>
    <property type="molecule type" value="Genomic_DNA"/>
</dbReference>